<dbReference type="InParanoid" id="A0A1E7FZM9"/>
<gene>
    <name evidence="2" type="ORF">FRACYDRAFT_233435</name>
</gene>
<feature type="compositionally biased region" description="Basic residues" evidence="1">
    <location>
        <begin position="1482"/>
        <end position="1491"/>
    </location>
</feature>
<evidence type="ECO:0000256" key="1">
    <source>
        <dbReference type="SAM" id="MobiDB-lite"/>
    </source>
</evidence>
<feature type="region of interest" description="Disordered" evidence="1">
    <location>
        <begin position="1465"/>
        <end position="1502"/>
    </location>
</feature>
<feature type="region of interest" description="Disordered" evidence="1">
    <location>
        <begin position="229"/>
        <end position="250"/>
    </location>
</feature>
<accession>A0A1E7FZM9</accession>
<feature type="compositionally biased region" description="Basic and acidic residues" evidence="1">
    <location>
        <begin position="1492"/>
        <end position="1502"/>
    </location>
</feature>
<evidence type="ECO:0000313" key="2">
    <source>
        <dbReference type="EMBL" id="OEU23263.1"/>
    </source>
</evidence>
<feature type="compositionally biased region" description="Acidic residues" evidence="1">
    <location>
        <begin position="634"/>
        <end position="652"/>
    </location>
</feature>
<dbReference type="Proteomes" id="UP000095751">
    <property type="component" value="Unassembled WGS sequence"/>
</dbReference>
<evidence type="ECO:0000313" key="3">
    <source>
        <dbReference type="Proteomes" id="UP000095751"/>
    </source>
</evidence>
<feature type="region of interest" description="Disordered" evidence="1">
    <location>
        <begin position="633"/>
        <end position="655"/>
    </location>
</feature>
<dbReference type="OrthoDB" id="8192384at2759"/>
<organism evidence="2 3">
    <name type="scientific">Fragilariopsis cylindrus CCMP1102</name>
    <dbReference type="NCBI Taxonomy" id="635003"/>
    <lineage>
        <taxon>Eukaryota</taxon>
        <taxon>Sar</taxon>
        <taxon>Stramenopiles</taxon>
        <taxon>Ochrophyta</taxon>
        <taxon>Bacillariophyta</taxon>
        <taxon>Bacillariophyceae</taxon>
        <taxon>Bacillariophycidae</taxon>
        <taxon>Bacillariales</taxon>
        <taxon>Bacillariaceae</taxon>
        <taxon>Fragilariopsis</taxon>
    </lineage>
</organism>
<reference evidence="2 3" key="1">
    <citation type="submission" date="2016-09" db="EMBL/GenBank/DDBJ databases">
        <title>Extensive genetic diversity and differential bi-allelic expression allows diatom success in the polar Southern Ocean.</title>
        <authorList>
            <consortium name="DOE Joint Genome Institute"/>
            <person name="Mock T."/>
            <person name="Otillar R.P."/>
            <person name="Strauss J."/>
            <person name="Dupont C."/>
            <person name="Frickenhaus S."/>
            <person name="Maumus F."/>
            <person name="Mcmullan M."/>
            <person name="Sanges R."/>
            <person name="Schmutz J."/>
            <person name="Toseland A."/>
            <person name="Valas R."/>
            <person name="Veluchamy A."/>
            <person name="Ward B.J."/>
            <person name="Allen A."/>
            <person name="Barry K."/>
            <person name="Falciatore A."/>
            <person name="Ferrante M."/>
            <person name="Fortunato A.E."/>
            <person name="Gloeckner G."/>
            <person name="Gruber A."/>
            <person name="Hipkin R."/>
            <person name="Janech M."/>
            <person name="Kroth P."/>
            <person name="Leese F."/>
            <person name="Lindquist E."/>
            <person name="Lyon B.R."/>
            <person name="Martin J."/>
            <person name="Mayer C."/>
            <person name="Parker M."/>
            <person name="Quesneville H."/>
            <person name="Raymond J."/>
            <person name="Uhlig C."/>
            <person name="Valentin K.U."/>
            <person name="Worden A.Z."/>
            <person name="Armbrust E.V."/>
            <person name="Bowler C."/>
            <person name="Green B."/>
            <person name="Moulton V."/>
            <person name="Van Oosterhout C."/>
            <person name="Grigoriev I."/>
        </authorList>
    </citation>
    <scope>NUCLEOTIDE SEQUENCE [LARGE SCALE GENOMIC DNA]</scope>
    <source>
        <strain evidence="2 3">CCMP1102</strain>
    </source>
</reference>
<name>A0A1E7FZM9_9STRA</name>
<keyword evidence="3" id="KW-1185">Reference proteome</keyword>
<proteinExistence type="predicted"/>
<sequence length="1502" mass="172456">MEMESQQEFSSDHRDSLFIATMECLKTSEEELKPSATPKTVPSRAYACICDWEDCRSIQEQCHTHLTKDHVWNKAPYRFHLSKPTDKRDVQIKSLAFRAAVFHNLKTAQTKQIKCKNTFRIAYHHFSIPLLENNTYRTTLLSGQDARDLEKDTRLKSTGYTDKSSTVATLLRSIPESVLTLSEEEKEQYSRKYVQVPLVTITQVIEELESYHTPRGVRMKDDIAITPRKLDASDSRKRKPMTLGGLSTKRQKIQQEPCDIYKSNESIYEGLISEYDKSKKSSSPTEFQDSESVQRAVNDISFLARAHEDSPSSFELEEGKIFHTCLSYPQPESCEGFKILSLHTDRVECDTCKKNTRYKQRHEQRKDVDSGNREAHSSRVRIGYMSPEGKDRRVQNVITKKKNQQKQIKRLQLKLKPPEDKEMVVINSDEVKSVLKEAFDHILLKKDRVQLKQLIVKTLLESELDDGKKNNMEPQEVDMFATRVCTLLEAESKKLSGDDKQVRYDFRIKRLALSHFLEFGISGYQRLRDSSLEILPSQRTNEREFAHLKGGEGAHAAVFCSQFIDTIKAGKEAGKPSSDAEAVVQLIFDELKVKCGVMYNPSTGKESGFTASKNGTSMCFAEEILDVASASLNEEAETNPEDQDSTNPEEDKEDRGTYVGAATFANVFRLRTCFNQTWNVAYFFNSGSLSGDDIVKQLLMVITACELVGLIVKLLMSDAGGGNTRALALLTGNKCNNLKPGKPKLKSLRFVNPLSPSRYIWDSLCSVHGLKNHKNMACNKDLVYKDKTLSWNVIIKLFYHLKENFENSGNVHQVRHMRYCVAFPDQFTKQNVSDAKQPFEEATIAFQCQWLANRMNCSSDFFDNVLEEYRIKDGYSDEILKAKVELLKIHASTLTENKKEFEDELAFLEFSVMMHFIFIARQLNKNARLVLTEECRKRDSVNGGIILSLNIDKEMERMEECIKYFDIWRLWSKAQKNHLENFVGVTKWSQLCVSSITLRNLKLSLFGFLNYAKDVLENYPALKFVPYLHNNSSTLESQNSYFRATGTDTSLLLPKGLVASNIKQTTKLISSTSYSREDSTVEKNLFTSNFDLTLGSRVREDWIQDLIQRRGANERIDDTSSGNRVHMLPESIEKTAKMKALINCIGDCESCNSYSSTLLQIQGFKDFAKASHHTEACKKWFENIILGEDEKNFNSICQQVNMRLLKFLIKTAEERKSTKTDNSLRMVSFQIKLINMLQDPLLDGIILVILNEEMERKQRRGLIRMAEVRKEEEGGKEKPLHVRDVNLMFGWAIFHLRLIKIRKKREETVANEKTEKLQDEIDFLSNMRMYAEEALLSESYLDKCYDSFLRSSNRGFMTLVSEEYFDFGVELMKKVSSSITVEKLQNDLDVTAPAKEAILEDNGLITKFIECSRENKCLEEVEKKKLYNELVEKVVNARFCEEFRAYRAEFTARGSENKQNNFTLRQTLDSYARKRQASTDKNKKRGAKKSGAKKDSSQKKKK</sequence>
<protein>
    <submittedName>
        <fullName evidence="2">Uncharacterized protein</fullName>
    </submittedName>
</protein>
<dbReference type="EMBL" id="KV784353">
    <property type="protein sequence ID" value="OEU23263.1"/>
    <property type="molecule type" value="Genomic_DNA"/>
</dbReference>
<dbReference type="KEGG" id="fcy:FRACYDRAFT_233435"/>